<sequence>MPTFLNKVVKLSVDRTGYFSMIPAITQLIVKIIAGYISDWLNLSEKLKLQLFNSAAQIGCALCLLPLGFIKSGDGLFAIICFSSSISFLGLVTCGSMKSATLIARSFTHFVMAVVQAIVSISMLFVPYMVGAIAPDNTVEQWRWVFFTVFFILIFTNTIFCIFCSAEPQSWATVQKKQNVLQS</sequence>
<organism evidence="1 2">
    <name type="scientific">Panagrolaimus sp. JU765</name>
    <dbReference type="NCBI Taxonomy" id="591449"/>
    <lineage>
        <taxon>Eukaryota</taxon>
        <taxon>Metazoa</taxon>
        <taxon>Ecdysozoa</taxon>
        <taxon>Nematoda</taxon>
        <taxon>Chromadorea</taxon>
        <taxon>Rhabditida</taxon>
        <taxon>Tylenchina</taxon>
        <taxon>Panagrolaimomorpha</taxon>
        <taxon>Panagrolaimoidea</taxon>
        <taxon>Panagrolaimidae</taxon>
        <taxon>Panagrolaimus</taxon>
    </lineage>
</organism>
<dbReference type="Proteomes" id="UP000887576">
    <property type="component" value="Unplaced"/>
</dbReference>
<evidence type="ECO:0000313" key="1">
    <source>
        <dbReference type="Proteomes" id="UP000887576"/>
    </source>
</evidence>
<dbReference type="WBParaSite" id="JU765_v2.g7596.t1">
    <property type="protein sequence ID" value="JU765_v2.g7596.t1"/>
    <property type="gene ID" value="JU765_v2.g7596"/>
</dbReference>
<reference evidence="2" key="1">
    <citation type="submission" date="2022-11" db="UniProtKB">
        <authorList>
            <consortium name="WormBaseParasite"/>
        </authorList>
    </citation>
    <scope>IDENTIFICATION</scope>
</reference>
<proteinExistence type="predicted"/>
<protein>
    <submittedName>
        <fullName evidence="2">Major facilitator superfamily (MFS) profile domain-containing protein</fullName>
    </submittedName>
</protein>
<name>A0AC34RJG9_9BILA</name>
<accession>A0AC34RJG9</accession>
<evidence type="ECO:0000313" key="2">
    <source>
        <dbReference type="WBParaSite" id="JU765_v2.g7596.t1"/>
    </source>
</evidence>